<accession>A0A347TN52</accession>
<keyword evidence="1" id="KW-0472">Membrane</keyword>
<evidence type="ECO:0000313" key="2">
    <source>
        <dbReference type="EMBL" id="AXX88030.1"/>
    </source>
</evidence>
<reference evidence="4" key="1">
    <citation type="submission" date="2017-09" db="EMBL/GenBank/DDBJ databases">
        <title>Arcobacter canalis sp. nov., a new species isolated from a water canal contaminated with urban sewage.</title>
        <authorList>
            <person name="Perez-Cataluna A."/>
            <person name="Salas-Masso N."/>
            <person name="Figueras M.J."/>
        </authorList>
    </citation>
    <scope>NUCLEOTIDE SEQUENCE [LARGE SCALE GENOMIC DNA]</scope>
    <source>
        <strain evidence="4">CECT 7727</strain>
    </source>
</reference>
<protein>
    <submittedName>
        <fullName evidence="2">Putative membrane protein</fullName>
    </submittedName>
</protein>
<keyword evidence="1" id="KW-1133">Transmembrane helix</keyword>
<evidence type="ECO:0000256" key="1">
    <source>
        <dbReference type="SAM" id="Phobius"/>
    </source>
</evidence>
<name>A0A347TN52_9BACT</name>
<reference evidence="2 5" key="3">
    <citation type="submission" date="2018-08" db="EMBL/GenBank/DDBJ databases">
        <title>Complete genome of the Arcobacter marinus type strain JCM 15502.</title>
        <authorList>
            <person name="Miller W.G."/>
            <person name="Yee E."/>
            <person name="Huynh S."/>
            <person name="Parker C.T."/>
        </authorList>
    </citation>
    <scope>NUCLEOTIDE SEQUENCE [LARGE SCALE GENOMIC DNA]</scope>
    <source>
        <strain evidence="2 5">JCM 15502</strain>
    </source>
</reference>
<feature type="transmembrane region" description="Helical" evidence="1">
    <location>
        <begin position="41"/>
        <end position="60"/>
    </location>
</feature>
<dbReference type="EMBL" id="NXAO01000015">
    <property type="protein sequence ID" value="PHO16079.1"/>
    <property type="molecule type" value="Genomic_DNA"/>
</dbReference>
<gene>
    <name evidence="2" type="ORF">AMRN_2318</name>
    <name evidence="3" type="ORF">CPH92_03865</name>
</gene>
<organism evidence="2 5">
    <name type="scientific">Malaciobacter marinus</name>
    <dbReference type="NCBI Taxonomy" id="505249"/>
    <lineage>
        <taxon>Bacteria</taxon>
        <taxon>Pseudomonadati</taxon>
        <taxon>Campylobacterota</taxon>
        <taxon>Epsilonproteobacteria</taxon>
        <taxon>Campylobacterales</taxon>
        <taxon>Arcobacteraceae</taxon>
        <taxon>Malaciobacter</taxon>
    </lineage>
</organism>
<feature type="transmembrane region" description="Helical" evidence="1">
    <location>
        <begin position="66"/>
        <end position="85"/>
    </location>
</feature>
<dbReference type="Proteomes" id="UP000264693">
    <property type="component" value="Chromosome"/>
</dbReference>
<dbReference type="EMBL" id="CP032101">
    <property type="protein sequence ID" value="AXX88030.1"/>
    <property type="molecule type" value="Genomic_DNA"/>
</dbReference>
<dbReference type="Proteomes" id="UP000224740">
    <property type="component" value="Unassembled WGS sequence"/>
</dbReference>
<proteinExistence type="predicted"/>
<keyword evidence="1" id="KW-0812">Transmembrane</keyword>
<keyword evidence="4" id="KW-1185">Reference proteome</keyword>
<evidence type="ECO:0000313" key="4">
    <source>
        <dbReference type="Proteomes" id="UP000224740"/>
    </source>
</evidence>
<feature type="transmembrane region" description="Helical" evidence="1">
    <location>
        <begin position="106"/>
        <end position="127"/>
    </location>
</feature>
<evidence type="ECO:0000313" key="5">
    <source>
        <dbReference type="Proteomes" id="UP000264693"/>
    </source>
</evidence>
<reference evidence="3" key="2">
    <citation type="submission" date="2017-09" db="EMBL/GenBank/DDBJ databases">
        <authorList>
            <person name="Perez-Cataluna A."/>
            <person name="Figueras M.J."/>
            <person name="Salas-Masso N."/>
        </authorList>
    </citation>
    <scope>NUCLEOTIDE SEQUENCE</scope>
    <source>
        <strain evidence="3">CECT 7727</strain>
    </source>
</reference>
<dbReference type="KEGG" id="amar:AMRN_2318"/>
<evidence type="ECO:0000313" key="3">
    <source>
        <dbReference type="EMBL" id="PHO16079.1"/>
    </source>
</evidence>
<dbReference type="AlphaFoldDB" id="A0A347TN52"/>
<sequence length="129" mass="15146">MDIISLFFLFIAIELFESNWQKSDTIYGLLSNNLAIFNKNIILYFLLNSSFIYSIFLSVYLNNYSFLMLSIVGIKFFDIAFKLSIMQKINNGVLIEEIMPNIKVSLLLRYFNAIAYPTTFLFATDYFQY</sequence>